<feature type="transmembrane region" description="Helical" evidence="6">
    <location>
        <begin position="162"/>
        <end position="186"/>
    </location>
</feature>
<feature type="transmembrane region" description="Helical" evidence="6">
    <location>
        <begin position="53"/>
        <end position="72"/>
    </location>
</feature>
<evidence type="ECO:0000256" key="1">
    <source>
        <dbReference type="ARBA" id="ARBA00004127"/>
    </source>
</evidence>
<dbReference type="WBParaSite" id="HCON_00097550-00001">
    <property type="protein sequence ID" value="HCON_00097550-00001"/>
    <property type="gene ID" value="HCON_00097550"/>
</dbReference>
<comment type="similarity">
    <text evidence="2">Belongs to the DRAM/TMEM150 family.</text>
</comment>
<dbReference type="PANTHER" id="PTHR21324:SF2">
    <property type="entry name" value="EG:22E5.9 PROTEIN"/>
    <property type="match status" value="1"/>
</dbReference>
<protein>
    <submittedName>
        <fullName evidence="9">DNA damage-regulated autophagy modulator protein 2</fullName>
    </submittedName>
</protein>
<evidence type="ECO:0000259" key="7">
    <source>
        <dbReference type="Pfam" id="PF10277"/>
    </source>
</evidence>
<dbReference type="Proteomes" id="UP000025227">
    <property type="component" value="Unplaced"/>
</dbReference>
<evidence type="ECO:0000256" key="3">
    <source>
        <dbReference type="ARBA" id="ARBA00022692"/>
    </source>
</evidence>
<dbReference type="AlphaFoldDB" id="A0A7I4YGE7"/>
<dbReference type="InterPro" id="IPR019402">
    <property type="entry name" value="CWH43_N"/>
</dbReference>
<keyword evidence="8" id="KW-1185">Reference proteome</keyword>
<dbReference type="GO" id="GO:0012505">
    <property type="term" value="C:endomembrane system"/>
    <property type="evidence" value="ECO:0007669"/>
    <property type="project" value="UniProtKB-SubCell"/>
</dbReference>
<keyword evidence="4 6" id="KW-1133">Transmembrane helix</keyword>
<evidence type="ECO:0000256" key="4">
    <source>
        <dbReference type="ARBA" id="ARBA00022989"/>
    </source>
</evidence>
<reference evidence="9" key="1">
    <citation type="submission" date="2020-12" db="UniProtKB">
        <authorList>
            <consortium name="WormBaseParasite"/>
        </authorList>
    </citation>
    <scope>IDENTIFICATION</scope>
    <source>
        <strain evidence="9">MHco3</strain>
    </source>
</reference>
<feature type="domain" description="CWH43-like N-terminal" evidence="7">
    <location>
        <begin position="6"/>
        <end position="240"/>
    </location>
</feature>
<comment type="subcellular location">
    <subcellularLocation>
        <location evidence="1">Endomembrane system</location>
        <topology evidence="1">Multi-pass membrane protein</topology>
    </subcellularLocation>
</comment>
<feature type="transmembrane region" description="Helical" evidence="6">
    <location>
        <begin position="210"/>
        <end position="235"/>
    </location>
</feature>
<evidence type="ECO:0000313" key="9">
    <source>
        <dbReference type="WBParaSite" id="HCON_00097550-00001"/>
    </source>
</evidence>
<feature type="transmembrane region" description="Helical" evidence="6">
    <location>
        <begin position="7"/>
        <end position="30"/>
    </location>
</feature>
<sequence length="270" mass="30238">MVIRHVWTVPVIAVGLLLTGMFTGYIIGAVTKHFPVLLPFISNGGSFPPEGCIFAQFLNMASFFGVLTCYIRHRQTVEYYGHRLHWEETTWRWVSLVFMYIGILGIIGLTVVANFPDSESPRVHFIGAATTFISLLVYGWGQTIIGYAMVPRMASMSVNHMRLLIMVIATVSFALYEMAMFFKVFLPKGAGKPPGGWRGIKWFTKESPFYLTYMIATSAEWAMVLALEMFVLSFVAELRHAYAHAPRVIFKRGSSDSSSIGTNSRSTTTS</sequence>
<evidence type="ECO:0000256" key="2">
    <source>
        <dbReference type="ARBA" id="ARBA00006565"/>
    </source>
</evidence>
<dbReference type="PANTHER" id="PTHR21324">
    <property type="entry name" value="FASTING-INDUCIBLE INTEGRAL MEMBRANE PROTEIN TM6P1-RELATED"/>
    <property type="match status" value="1"/>
</dbReference>
<organism evidence="8 9">
    <name type="scientific">Haemonchus contortus</name>
    <name type="common">Barber pole worm</name>
    <dbReference type="NCBI Taxonomy" id="6289"/>
    <lineage>
        <taxon>Eukaryota</taxon>
        <taxon>Metazoa</taxon>
        <taxon>Ecdysozoa</taxon>
        <taxon>Nematoda</taxon>
        <taxon>Chromadorea</taxon>
        <taxon>Rhabditida</taxon>
        <taxon>Rhabditina</taxon>
        <taxon>Rhabditomorpha</taxon>
        <taxon>Strongyloidea</taxon>
        <taxon>Trichostrongylidae</taxon>
        <taxon>Haemonchus</taxon>
    </lineage>
</organism>
<evidence type="ECO:0000313" key="8">
    <source>
        <dbReference type="Proteomes" id="UP000025227"/>
    </source>
</evidence>
<feature type="transmembrane region" description="Helical" evidence="6">
    <location>
        <begin position="93"/>
        <end position="113"/>
    </location>
</feature>
<name>A0A7I4YGE7_HAECO</name>
<proteinExistence type="inferred from homology"/>
<dbReference type="OrthoDB" id="191706at2759"/>
<dbReference type="InterPro" id="IPR050911">
    <property type="entry name" value="DRAM/TMEM150_Autophagy_Mod"/>
</dbReference>
<dbReference type="OMA" id="CVYIRHR"/>
<keyword evidence="5 6" id="KW-0472">Membrane</keyword>
<accession>A0A7I4YGE7</accession>
<feature type="transmembrane region" description="Helical" evidence="6">
    <location>
        <begin position="125"/>
        <end position="150"/>
    </location>
</feature>
<evidence type="ECO:0000256" key="5">
    <source>
        <dbReference type="ARBA" id="ARBA00023136"/>
    </source>
</evidence>
<evidence type="ECO:0000256" key="6">
    <source>
        <dbReference type="SAM" id="Phobius"/>
    </source>
</evidence>
<keyword evidence="3 6" id="KW-0812">Transmembrane</keyword>
<dbReference type="Pfam" id="PF10277">
    <property type="entry name" value="Frag1"/>
    <property type="match status" value="1"/>
</dbReference>